<feature type="compositionally biased region" description="Basic and acidic residues" evidence="3">
    <location>
        <begin position="170"/>
        <end position="182"/>
    </location>
</feature>
<feature type="compositionally biased region" description="Polar residues" evidence="3">
    <location>
        <begin position="293"/>
        <end position="306"/>
    </location>
</feature>
<dbReference type="OrthoDB" id="5340910at2759"/>
<feature type="compositionally biased region" description="Low complexity" evidence="3">
    <location>
        <begin position="204"/>
        <end position="214"/>
    </location>
</feature>
<feature type="compositionally biased region" description="Pro residues" evidence="3">
    <location>
        <begin position="476"/>
        <end position="498"/>
    </location>
</feature>
<dbReference type="AlphaFoldDB" id="A0A6A6TXQ9"/>
<evidence type="ECO:0000313" key="7">
    <source>
        <dbReference type="Proteomes" id="UP000799302"/>
    </source>
</evidence>
<feature type="region of interest" description="Disordered" evidence="3">
    <location>
        <begin position="256"/>
        <end position="275"/>
    </location>
</feature>
<organism evidence="6 7">
    <name type="scientific">Microthyrium microscopicum</name>
    <dbReference type="NCBI Taxonomy" id="703497"/>
    <lineage>
        <taxon>Eukaryota</taxon>
        <taxon>Fungi</taxon>
        <taxon>Dikarya</taxon>
        <taxon>Ascomycota</taxon>
        <taxon>Pezizomycotina</taxon>
        <taxon>Dothideomycetes</taxon>
        <taxon>Dothideomycetes incertae sedis</taxon>
        <taxon>Microthyriales</taxon>
        <taxon>Microthyriaceae</taxon>
        <taxon>Microthyrium</taxon>
    </lineage>
</organism>
<dbReference type="PROSITE" id="PS50002">
    <property type="entry name" value="SH3"/>
    <property type="match status" value="1"/>
</dbReference>
<dbReference type="SUPFAM" id="SSF50044">
    <property type="entry name" value="SH3-domain"/>
    <property type="match status" value="1"/>
</dbReference>
<keyword evidence="7" id="KW-1185">Reference proteome</keyword>
<evidence type="ECO:0000256" key="2">
    <source>
        <dbReference type="PROSITE-ProRule" id="PRU00192"/>
    </source>
</evidence>
<protein>
    <recommendedName>
        <fullName evidence="5">SH3 domain-containing protein</fullName>
    </recommendedName>
</protein>
<gene>
    <name evidence="6" type="ORF">BT63DRAFT_93490</name>
</gene>
<keyword evidence="4" id="KW-1133">Transmembrane helix</keyword>
<dbReference type="InterPro" id="IPR001452">
    <property type="entry name" value="SH3_domain"/>
</dbReference>
<evidence type="ECO:0000313" key="6">
    <source>
        <dbReference type="EMBL" id="KAF2664602.1"/>
    </source>
</evidence>
<name>A0A6A6TXQ9_9PEZI</name>
<reference evidence="6" key="1">
    <citation type="journal article" date="2020" name="Stud. Mycol.">
        <title>101 Dothideomycetes genomes: a test case for predicting lifestyles and emergence of pathogens.</title>
        <authorList>
            <person name="Haridas S."/>
            <person name="Albert R."/>
            <person name="Binder M."/>
            <person name="Bloem J."/>
            <person name="Labutti K."/>
            <person name="Salamov A."/>
            <person name="Andreopoulos B."/>
            <person name="Baker S."/>
            <person name="Barry K."/>
            <person name="Bills G."/>
            <person name="Bluhm B."/>
            <person name="Cannon C."/>
            <person name="Castanera R."/>
            <person name="Culley D."/>
            <person name="Daum C."/>
            <person name="Ezra D."/>
            <person name="Gonzalez J."/>
            <person name="Henrissat B."/>
            <person name="Kuo A."/>
            <person name="Liang C."/>
            <person name="Lipzen A."/>
            <person name="Lutzoni F."/>
            <person name="Magnuson J."/>
            <person name="Mondo S."/>
            <person name="Nolan M."/>
            <person name="Ohm R."/>
            <person name="Pangilinan J."/>
            <person name="Park H.-J."/>
            <person name="Ramirez L."/>
            <person name="Alfaro M."/>
            <person name="Sun H."/>
            <person name="Tritt A."/>
            <person name="Yoshinaga Y."/>
            <person name="Zwiers L.-H."/>
            <person name="Turgeon B."/>
            <person name="Goodwin S."/>
            <person name="Spatafora J."/>
            <person name="Crous P."/>
            <person name="Grigoriev I."/>
        </authorList>
    </citation>
    <scope>NUCLEOTIDE SEQUENCE</scope>
    <source>
        <strain evidence="6">CBS 115976</strain>
    </source>
</reference>
<accession>A0A6A6TXQ9</accession>
<evidence type="ECO:0000256" key="1">
    <source>
        <dbReference type="ARBA" id="ARBA00022443"/>
    </source>
</evidence>
<keyword evidence="1 2" id="KW-0728">SH3 domain</keyword>
<feature type="region of interest" description="Disordered" evidence="3">
    <location>
        <begin position="55"/>
        <end position="123"/>
    </location>
</feature>
<feature type="region of interest" description="Disordered" evidence="3">
    <location>
        <begin position="292"/>
        <end position="363"/>
    </location>
</feature>
<feature type="compositionally biased region" description="Polar residues" evidence="3">
    <location>
        <begin position="55"/>
        <end position="80"/>
    </location>
</feature>
<dbReference type="Gene3D" id="2.30.30.40">
    <property type="entry name" value="SH3 Domains"/>
    <property type="match status" value="1"/>
</dbReference>
<evidence type="ECO:0000256" key="4">
    <source>
        <dbReference type="SAM" id="Phobius"/>
    </source>
</evidence>
<keyword evidence="4" id="KW-0472">Membrane</keyword>
<evidence type="ECO:0000259" key="5">
    <source>
        <dbReference type="PROSITE" id="PS50002"/>
    </source>
</evidence>
<dbReference type="EMBL" id="MU004242">
    <property type="protein sequence ID" value="KAF2664602.1"/>
    <property type="molecule type" value="Genomic_DNA"/>
</dbReference>
<sequence>MNLRRFVENIFRRNADPGHVEARAVVTLISVVYSTAPKTFSGDAVYITQTNALSTGTRGATNIDPTTQASETSSPSTKASNVGDGPITASSATKSSAASSVTSPASLSSAPASPTSALSAASSSPSASAVPAATGMSGGAKAGLAFGLIILFGLIFAAIFFFLKKRKNKQEEHHRIDDEKDFLSMGRNPDALPNHAPPSYDNNARGFGAAAAGASVPLSEKPMPVPPTSGAGSADSRRFSYEEAPQLSLRAVSQFEPSLPGEAGNPVTARDAPSLPPNANAAILAAGAVAPNKSSGSLANDPNNPFGNHAEKLASSPPKESALSTGPADASGRLSPAVQAADFPLPESGPTTPTGTKPSSPILSKAEVGAGAAIGAAAIAAATAAAASHKPQGSVATPAGAVAGNVHRVQIDFIPSMEDELEVKAGQIVRVLHEYDDGWALCMQMDQSKQGVVPRTCLSKHPIKPRPASPGRGSPRAPPPGMRGPGGPPPFAQPPRPHSPGGAASGRASPSPYPNGRNSPAPFANGGRNSPNPGRMSPGPFAQAPRPLTPTGQGARPRANSNAPYSNYNANMRSQSPGPMGPNGASRLRQQQSRPRSQSTSNLVGPPPSKIPAPVGAVPTRKPVPGSS</sequence>
<dbReference type="SMART" id="SM00326">
    <property type="entry name" value="SH3"/>
    <property type="match status" value="1"/>
</dbReference>
<feature type="domain" description="SH3" evidence="5">
    <location>
        <begin position="402"/>
        <end position="463"/>
    </location>
</feature>
<feature type="compositionally biased region" description="Low complexity" evidence="3">
    <location>
        <begin position="348"/>
        <end position="361"/>
    </location>
</feature>
<proteinExistence type="predicted"/>
<feature type="compositionally biased region" description="Low complexity" evidence="3">
    <location>
        <begin position="559"/>
        <end position="571"/>
    </location>
</feature>
<dbReference type="Pfam" id="PF14604">
    <property type="entry name" value="SH3_9"/>
    <property type="match status" value="1"/>
</dbReference>
<feature type="transmembrane region" description="Helical" evidence="4">
    <location>
        <begin position="144"/>
        <end position="163"/>
    </location>
</feature>
<dbReference type="InterPro" id="IPR036028">
    <property type="entry name" value="SH3-like_dom_sf"/>
</dbReference>
<evidence type="ECO:0000256" key="3">
    <source>
        <dbReference type="SAM" id="MobiDB-lite"/>
    </source>
</evidence>
<feature type="compositionally biased region" description="Low complexity" evidence="3">
    <location>
        <begin position="88"/>
        <end position="123"/>
    </location>
</feature>
<feature type="region of interest" description="Disordered" evidence="3">
    <location>
        <begin position="458"/>
        <end position="628"/>
    </location>
</feature>
<keyword evidence="4" id="KW-0812">Transmembrane</keyword>
<feature type="region of interest" description="Disordered" evidence="3">
    <location>
        <begin position="170"/>
        <end position="239"/>
    </location>
</feature>
<dbReference type="Proteomes" id="UP000799302">
    <property type="component" value="Unassembled WGS sequence"/>
</dbReference>
<feature type="compositionally biased region" description="Low complexity" evidence="3">
    <location>
        <begin position="586"/>
        <end position="599"/>
    </location>
</feature>